<comment type="caution">
    <text evidence="2">The sequence shown here is derived from an EMBL/GenBank/DDBJ whole genome shotgun (WGS) entry which is preliminary data.</text>
</comment>
<name>A0A835P853_VANPL</name>
<sequence>MGCVPGGLFHNHVKSLLALPANVATKHTSDMHSPTTEKISCTFLLLQCLDRVHRAKRTQITEEASSSSKVSEIPPSPPSSQEALLFPASSAPAIAWHRGLIENRIQKTVEKQRAQSTKSGMAKTRMLAAEMMDSWLLSSSLTKNAEQWVIRSLFIVISVISPLFFPPVTSANHPTATRSSGWKAFLLLTRTTAGINQNRTGVTRFMSVSERRDWRFGAEDVRGRDPTIKLFGRKIPLPEDQLLMEEEIAELTQELKQETARRR</sequence>
<dbReference type="AlphaFoldDB" id="A0A835P853"/>
<evidence type="ECO:0000313" key="2">
    <source>
        <dbReference type="EMBL" id="KAG0447673.1"/>
    </source>
</evidence>
<organism evidence="2 3">
    <name type="scientific">Vanilla planifolia</name>
    <name type="common">Vanilla</name>
    <dbReference type="NCBI Taxonomy" id="51239"/>
    <lineage>
        <taxon>Eukaryota</taxon>
        <taxon>Viridiplantae</taxon>
        <taxon>Streptophyta</taxon>
        <taxon>Embryophyta</taxon>
        <taxon>Tracheophyta</taxon>
        <taxon>Spermatophyta</taxon>
        <taxon>Magnoliopsida</taxon>
        <taxon>Liliopsida</taxon>
        <taxon>Asparagales</taxon>
        <taxon>Orchidaceae</taxon>
        <taxon>Vanilloideae</taxon>
        <taxon>Vanilleae</taxon>
        <taxon>Vanilla</taxon>
    </lineage>
</organism>
<feature type="compositionally biased region" description="Low complexity" evidence="1">
    <location>
        <begin position="62"/>
        <end position="73"/>
    </location>
</feature>
<feature type="region of interest" description="Disordered" evidence="1">
    <location>
        <begin position="59"/>
        <end position="82"/>
    </location>
</feature>
<evidence type="ECO:0000313" key="3">
    <source>
        <dbReference type="Proteomes" id="UP000639772"/>
    </source>
</evidence>
<dbReference type="Proteomes" id="UP000639772">
    <property type="component" value="Unassembled WGS sequence"/>
</dbReference>
<evidence type="ECO:0000256" key="1">
    <source>
        <dbReference type="SAM" id="MobiDB-lite"/>
    </source>
</evidence>
<proteinExistence type="predicted"/>
<gene>
    <name evidence="2" type="ORF">HPP92_028200</name>
</gene>
<reference evidence="2 3" key="1">
    <citation type="journal article" date="2020" name="Nat. Food">
        <title>A phased Vanilla planifolia genome enables genetic improvement of flavour and production.</title>
        <authorList>
            <person name="Hasing T."/>
            <person name="Tang H."/>
            <person name="Brym M."/>
            <person name="Khazi F."/>
            <person name="Huang T."/>
            <person name="Chambers A.H."/>
        </authorList>
    </citation>
    <scope>NUCLEOTIDE SEQUENCE [LARGE SCALE GENOMIC DNA]</scope>
    <source>
        <tissue evidence="2">Leaf</tissue>
    </source>
</reference>
<dbReference type="EMBL" id="JADCNM010000428">
    <property type="protein sequence ID" value="KAG0447673.1"/>
    <property type="molecule type" value="Genomic_DNA"/>
</dbReference>
<accession>A0A835P853</accession>
<protein>
    <submittedName>
        <fullName evidence="2">Uncharacterized protein</fullName>
    </submittedName>
</protein>